<dbReference type="PIRSF" id="PIRSF006661">
    <property type="entry name" value="PP-lp_UCP006661"/>
    <property type="match status" value="1"/>
</dbReference>
<reference evidence="1 2" key="1">
    <citation type="submission" date="2020-11" db="EMBL/GenBank/DDBJ databases">
        <title>Sequencing the genomes of 1000 actinobacteria strains.</title>
        <authorList>
            <person name="Klenk H.-P."/>
        </authorList>
    </citation>
    <scope>NUCLEOTIDE SEQUENCE [LARGE SCALE GENOMIC DNA]</scope>
    <source>
        <strain evidence="1 2">DSM 101692</strain>
    </source>
</reference>
<evidence type="ECO:0008006" key="3">
    <source>
        <dbReference type="Google" id="ProtNLM"/>
    </source>
</evidence>
<dbReference type="Gene3D" id="3.40.50.620">
    <property type="entry name" value="HUPs"/>
    <property type="match status" value="1"/>
</dbReference>
<gene>
    <name evidence="1" type="ORF">IW248_000981</name>
</gene>
<evidence type="ECO:0000313" key="1">
    <source>
        <dbReference type="EMBL" id="MBG6064694.1"/>
    </source>
</evidence>
<name>A0ABS0JCH3_9ACTN</name>
<keyword evidence="2" id="KW-1185">Reference proteome</keyword>
<proteinExistence type="predicted"/>
<dbReference type="EMBL" id="JADOTX010000001">
    <property type="protein sequence ID" value="MBG6064694.1"/>
    <property type="molecule type" value="Genomic_DNA"/>
</dbReference>
<dbReference type="PANTHER" id="PTHR43169">
    <property type="entry name" value="EXSB FAMILY PROTEIN"/>
    <property type="match status" value="1"/>
</dbReference>
<comment type="caution">
    <text evidence="1">The sequence shown here is derived from an EMBL/GenBank/DDBJ whole genome shotgun (WGS) entry which is preliminary data.</text>
</comment>
<dbReference type="Proteomes" id="UP000614915">
    <property type="component" value="Unassembled WGS sequence"/>
</dbReference>
<dbReference type="PANTHER" id="PTHR43169:SF2">
    <property type="entry name" value="NAD_GMP SYNTHASE DOMAIN-CONTAINING PROTEIN"/>
    <property type="match status" value="1"/>
</dbReference>
<organism evidence="1 2">
    <name type="scientific">Micromonospora ureilytica</name>
    <dbReference type="NCBI Taxonomy" id="709868"/>
    <lineage>
        <taxon>Bacteria</taxon>
        <taxon>Bacillati</taxon>
        <taxon>Actinomycetota</taxon>
        <taxon>Actinomycetes</taxon>
        <taxon>Micromonosporales</taxon>
        <taxon>Micromonosporaceae</taxon>
        <taxon>Micromonospora</taxon>
    </lineage>
</organism>
<accession>A0ABS0JCH3</accession>
<evidence type="ECO:0000313" key="2">
    <source>
        <dbReference type="Proteomes" id="UP000614915"/>
    </source>
</evidence>
<sequence length="256" mass="26826">MAFSGGVDSSVALAAAVRALDPADVAAVTAVSAAVPAAEVAAARDFCAGLGVAHHVLGTREMEVEGYRENGPRRCYFCKSTLIDAVRELADRLGFQTVVTGTNASDVVAGFRPGIAAAAERAARTPLADLAMDKPTVRAVARLWGLDTAAKPAAACLASRIAYGVAISPARLARVELAESAARRLLDPHGVVDLRVRDLGDGVRLEVDAPAVERARGDQRLVAAIRAAGFPDEPITVEAFRSGSMNELLHDPDHWR</sequence>
<dbReference type="InterPro" id="IPR052188">
    <property type="entry name" value="Ni-pincer_cofactor_biosynth"/>
</dbReference>
<dbReference type="SUPFAM" id="SSF52402">
    <property type="entry name" value="Adenine nucleotide alpha hydrolases-like"/>
    <property type="match status" value="1"/>
</dbReference>
<dbReference type="InterPro" id="IPR005232">
    <property type="entry name" value="LarE"/>
</dbReference>
<dbReference type="InterPro" id="IPR014729">
    <property type="entry name" value="Rossmann-like_a/b/a_fold"/>
</dbReference>
<protein>
    <recommendedName>
        <fullName evidence="3">ATP-dependent sacrificial sulfur transferase LarE</fullName>
    </recommendedName>
</protein>